<keyword evidence="3" id="KW-1185">Reference proteome</keyword>
<evidence type="ECO:0000313" key="3">
    <source>
        <dbReference type="Proteomes" id="UP000298460"/>
    </source>
</evidence>
<dbReference type="Proteomes" id="UP000298460">
    <property type="component" value="Unassembled WGS sequence"/>
</dbReference>
<gene>
    <name evidence="2" type="ORF">E4K67_01520</name>
</gene>
<accession>A0A4Z0RCL3</accession>
<reference evidence="2 3" key="1">
    <citation type="submission" date="2019-03" db="EMBL/GenBank/DDBJ databases">
        <title>Draft Genome Sequence of Desulfosporosinus fructosivorans Strain 63.6F, Isolated from Marine Sediment in the Baltic Sea.</title>
        <authorList>
            <person name="Hausmann B."/>
            <person name="Vandieken V."/>
            <person name="Pjevac P."/>
            <person name="Schreck K."/>
            <person name="Herbold C.W."/>
            <person name="Loy A."/>
        </authorList>
    </citation>
    <scope>NUCLEOTIDE SEQUENCE [LARGE SCALE GENOMIC DNA]</scope>
    <source>
        <strain evidence="2 3">63.6F</strain>
    </source>
</reference>
<dbReference type="RefSeq" id="WP_135544642.1">
    <property type="nucleotide sequence ID" value="NZ_SPQQ01000001.1"/>
</dbReference>
<evidence type="ECO:0000256" key="1">
    <source>
        <dbReference type="SAM" id="Phobius"/>
    </source>
</evidence>
<protein>
    <submittedName>
        <fullName evidence="2">SPOR domain-containing protein</fullName>
    </submittedName>
</protein>
<comment type="caution">
    <text evidence="2">The sequence shown here is derived from an EMBL/GenBank/DDBJ whole genome shotgun (WGS) entry which is preliminary data.</text>
</comment>
<dbReference type="InterPro" id="IPR036680">
    <property type="entry name" value="SPOR-like_sf"/>
</dbReference>
<organism evidence="2 3">
    <name type="scientific">Desulfosporosinus fructosivorans</name>
    <dbReference type="NCBI Taxonomy" id="2018669"/>
    <lineage>
        <taxon>Bacteria</taxon>
        <taxon>Bacillati</taxon>
        <taxon>Bacillota</taxon>
        <taxon>Clostridia</taxon>
        <taxon>Eubacteriales</taxon>
        <taxon>Desulfitobacteriaceae</taxon>
        <taxon>Desulfosporosinus</taxon>
    </lineage>
</organism>
<dbReference type="EMBL" id="SPQQ01000001">
    <property type="protein sequence ID" value="TGE39703.1"/>
    <property type="molecule type" value="Genomic_DNA"/>
</dbReference>
<proteinExistence type="predicted"/>
<keyword evidence="1" id="KW-0472">Membrane</keyword>
<name>A0A4Z0RCL3_9FIRM</name>
<dbReference type="SUPFAM" id="SSF110997">
    <property type="entry name" value="Sporulation related repeat"/>
    <property type="match status" value="1"/>
</dbReference>
<evidence type="ECO:0000313" key="2">
    <source>
        <dbReference type="EMBL" id="TGE39703.1"/>
    </source>
</evidence>
<dbReference type="OrthoDB" id="1794740at2"/>
<dbReference type="GO" id="GO:0042834">
    <property type="term" value="F:peptidoglycan binding"/>
    <property type="evidence" value="ECO:0007669"/>
    <property type="project" value="InterPro"/>
</dbReference>
<keyword evidence="1" id="KW-0812">Transmembrane</keyword>
<sequence length="232" mass="25627">MRLSERIRVVVVLILGMMAIGLLTWGVGKIYLELVGQSSHEKAEAALQRSKEANSQSNTVLVLPEAKFWTCQVGVFQSERNAQLRKEQLRLLNFNAEVISAAPWIVGVGLGHSADELKGLRQTLADREISTVPKQIVLPERSFRVAGNGSQLTGELLINVNKILQGGVTVEALNKEKQSWNALAGDYPPKELEGLHQIFSKIREEITFEGQKAMGLSLLFESQRVINILSGK</sequence>
<keyword evidence="1" id="KW-1133">Transmembrane helix</keyword>
<dbReference type="AlphaFoldDB" id="A0A4Z0RCL3"/>
<feature type="transmembrane region" description="Helical" evidence="1">
    <location>
        <begin position="7"/>
        <end position="28"/>
    </location>
</feature>